<dbReference type="InterPro" id="IPR036390">
    <property type="entry name" value="WH_DNA-bd_sf"/>
</dbReference>
<dbReference type="Pfam" id="PF03466">
    <property type="entry name" value="LysR_substrate"/>
    <property type="match status" value="1"/>
</dbReference>
<proteinExistence type="inferred from homology"/>
<protein>
    <submittedName>
        <fullName evidence="7">LysR family transcriptional regulator</fullName>
    </submittedName>
</protein>
<dbReference type="Pfam" id="PF00126">
    <property type="entry name" value="HTH_1"/>
    <property type="match status" value="1"/>
</dbReference>
<dbReference type="SUPFAM" id="SSF53850">
    <property type="entry name" value="Periplasmic binding protein-like II"/>
    <property type="match status" value="1"/>
</dbReference>
<dbReference type="PROSITE" id="PS50931">
    <property type="entry name" value="HTH_LYSR"/>
    <property type="match status" value="1"/>
</dbReference>
<evidence type="ECO:0000256" key="1">
    <source>
        <dbReference type="ARBA" id="ARBA00009437"/>
    </source>
</evidence>
<evidence type="ECO:0000259" key="6">
    <source>
        <dbReference type="PROSITE" id="PS50931"/>
    </source>
</evidence>
<dbReference type="InterPro" id="IPR036388">
    <property type="entry name" value="WH-like_DNA-bd_sf"/>
</dbReference>
<dbReference type="PANTHER" id="PTHR30346">
    <property type="entry name" value="TRANSCRIPTIONAL DUAL REGULATOR HCAR-RELATED"/>
    <property type="match status" value="1"/>
</dbReference>
<comment type="similarity">
    <text evidence="1">Belongs to the LysR transcriptional regulatory family.</text>
</comment>
<organism evidence="7 8">
    <name type="scientific">Pseudonocardia spirodelae</name>
    <dbReference type="NCBI Taxonomy" id="3133431"/>
    <lineage>
        <taxon>Bacteria</taxon>
        <taxon>Bacillati</taxon>
        <taxon>Actinomycetota</taxon>
        <taxon>Actinomycetes</taxon>
        <taxon>Pseudonocardiales</taxon>
        <taxon>Pseudonocardiaceae</taxon>
        <taxon>Pseudonocardia</taxon>
    </lineage>
</organism>
<dbReference type="Gene3D" id="1.10.10.10">
    <property type="entry name" value="Winged helix-like DNA-binding domain superfamily/Winged helix DNA-binding domain"/>
    <property type="match status" value="1"/>
</dbReference>
<dbReference type="RefSeq" id="WP_340286333.1">
    <property type="nucleotide sequence ID" value="NZ_JBBJUP010000003.1"/>
</dbReference>
<feature type="domain" description="HTH lysR-type" evidence="6">
    <location>
        <begin position="1"/>
        <end position="58"/>
    </location>
</feature>
<keyword evidence="3" id="KW-0238">DNA-binding</keyword>
<keyword evidence="2" id="KW-0805">Transcription regulation</keyword>
<evidence type="ECO:0000256" key="2">
    <source>
        <dbReference type="ARBA" id="ARBA00023015"/>
    </source>
</evidence>
<evidence type="ECO:0000313" key="8">
    <source>
        <dbReference type="Proteomes" id="UP001364211"/>
    </source>
</evidence>
<keyword evidence="8" id="KW-1185">Reference proteome</keyword>
<dbReference type="InterPro" id="IPR000847">
    <property type="entry name" value="LysR_HTH_N"/>
</dbReference>
<dbReference type="PRINTS" id="PR00039">
    <property type="entry name" value="HTHLYSR"/>
</dbReference>
<keyword evidence="4" id="KW-0804">Transcription</keyword>
<dbReference type="CDD" id="cd08414">
    <property type="entry name" value="PBP2_LTTR_aromatics_like"/>
    <property type="match status" value="1"/>
</dbReference>
<dbReference type="SUPFAM" id="SSF46785">
    <property type="entry name" value="Winged helix' DNA-binding domain"/>
    <property type="match status" value="1"/>
</dbReference>
<gene>
    <name evidence="7" type="ORF">WJX68_04640</name>
</gene>
<dbReference type="EMBL" id="JBBJUP010000003">
    <property type="protein sequence ID" value="MEJ8278211.1"/>
    <property type="molecule type" value="Genomic_DNA"/>
</dbReference>
<name>A0ABU8T3T2_9PSEU</name>
<evidence type="ECO:0000256" key="5">
    <source>
        <dbReference type="SAM" id="MobiDB-lite"/>
    </source>
</evidence>
<dbReference type="InterPro" id="IPR005119">
    <property type="entry name" value="LysR_subst-bd"/>
</dbReference>
<reference evidence="7 8" key="1">
    <citation type="submission" date="2024-03" db="EMBL/GenBank/DDBJ databases">
        <title>Draft genome sequence of Pseudonocardia sp. DW16-2.</title>
        <authorList>
            <person name="Duangmal K."/>
        </authorList>
    </citation>
    <scope>NUCLEOTIDE SEQUENCE [LARGE SCALE GENOMIC DNA]</scope>
    <source>
        <strain evidence="7 8">DW16-2</strain>
    </source>
</reference>
<feature type="region of interest" description="Disordered" evidence="5">
    <location>
        <begin position="288"/>
        <end position="307"/>
    </location>
</feature>
<evidence type="ECO:0000256" key="4">
    <source>
        <dbReference type="ARBA" id="ARBA00023163"/>
    </source>
</evidence>
<dbReference type="PANTHER" id="PTHR30346:SF0">
    <property type="entry name" value="HCA OPERON TRANSCRIPTIONAL ACTIVATOR HCAR"/>
    <property type="match status" value="1"/>
</dbReference>
<comment type="caution">
    <text evidence="7">The sequence shown here is derived from an EMBL/GenBank/DDBJ whole genome shotgun (WGS) entry which is preliminary data.</text>
</comment>
<dbReference type="Proteomes" id="UP001364211">
    <property type="component" value="Unassembled WGS sequence"/>
</dbReference>
<dbReference type="Gene3D" id="3.40.190.10">
    <property type="entry name" value="Periplasmic binding protein-like II"/>
    <property type="match status" value="2"/>
</dbReference>
<evidence type="ECO:0000256" key="3">
    <source>
        <dbReference type="ARBA" id="ARBA00023125"/>
    </source>
</evidence>
<evidence type="ECO:0000313" key="7">
    <source>
        <dbReference type="EMBL" id="MEJ8278211.1"/>
    </source>
</evidence>
<sequence length="307" mass="32468">MELRQLESFVVVAEELHFGRAAARLQVSGPPLSQQIRRLEREVGATLFDRHTRAVALTAAGEAFLPRARRALAAAADAAVAAREAAEGSTGSVRLGFAGPSSNTFLYRTARRFRARRPRARLVLVTGRFSGELAEDLRADRVDAALIRTPVDDDGLAVREIARHRLVAALPEEHPLAGRTEIGLAELAHDPFVAYPSQRMAVMRTSVDAACLRSGFLPRIEQEAPETHTLLSLVGAGVGVGLALEATAELRTPGVVLVPLSDPPVVPLALAWKRDAANPVLPALLEAAGVDGPDGRVPSPPGGGATA</sequence>
<accession>A0ABU8T3T2</accession>